<dbReference type="Proteomes" id="UP001497535">
    <property type="component" value="Unassembled WGS sequence"/>
</dbReference>
<evidence type="ECO:0000313" key="1">
    <source>
        <dbReference type="EMBL" id="CAK5050408.1"/>
    </source>
</evidence>
<dbReference type="EMBL" id="CAVMJV010000014">
    <property type="protein sequence ID" value="CAK5050408.1"/>
    <property type="molecule type" value="Genomic_DNA"/>
</dbReference>
<keyword evidence="2" id="KW-1185">Reference proteome</keyword>
<reference evidence="1" key="1">
    <citation type="submission" date="2023-11" db="EMBL/GenBank/DDBJ databases">
        <authorList>
            <person name="Poullet M."/>
        </authorList>
    </citation>
    <scope>NUCLEOTIDE SEQUENCE</scope>
    <source>
        <strain evidence="1">E1834</strain>
    </source>
</reference>
<sequence>MDNNSNQPSSSKDPNIQWMYDGTKSIVNREDYLLGKKIDRNFELYSDVVVKDKDEETRDNFFKQKLLQNGSGHVHNQKISALDVRTVRNEDPLVALKFQEEQRRRQMLENPLIKLKAQRILQKEFEKQMKKVEKKKKKHKKSKRNSSSSDEEIFSKHRRFDEREKHRHSWEERSRSRSRGRDERRREDDRREEGHHHHHRESFSRSLDVNRNDLRHSSHKGEEKPKERLQSRPKLSAAEIEERRKAMLQNASWRDEMRENNFKKTIEELRKEENEANNIPNFIRPVMDSANSSLEKRLQSNKMGVQRSHDHMDKSFLKR</sequence>
<name>A0ACB0YK32_MELEN</name>
<comment type="caution">
    <text evidence="1">The sequence shown here is derived from an EMBL/GenBank/DDBJ whole genome shotgun (WGS) entry which is preliminary data.</text>
</comment>
<gene>
    <name evidence="1" type="ORF">MENTE1834_LOCUS13298</name>
</gene>
<protein>
    <submittedName>
        <fullName evidence="1">Uncharacterized protein</fullName>
    </submittedName>
</protein>
<evidence type="ECO:0000313" key="2">
    <source>
        <dbReference type="Proteomes" id="UP001497535"/>
    </source>
</evidence>
<organism evidence="1 2">
    <name type="scientific">Meloidogyne enterolobii</name>
    <name type="common">Root-knot nematode worm</name>
    <name type="synonym">Meloidogyne mayaguensis</name>
    <dbReference type="NCBI Taxonomy" id="390850"/>
    <lineage>
        <taxon>Eukaryota</taxon>
        <taxon>Metazoa</taxon>
        <taxon>Ecdysozoa</taxon>
        <taxon>Nematoda</taxon>
        <taxon>Chromadorea</taxon>
        <taxon>Rhabditida</taxon>
        <taxon>Tylenchina</taxon>
        <taxon>Tylenchomorpha</taxon>
        <taxon>Tylenchoidea</taxon>
        <taxon>Meloidogynidae</taxon>
        <taxon>Meloidogyninae</taxon>
        <taxon>Meloidogyne</taxon>
    </lineage>
</organism>
<proteinExistence type="predicted"/>
<accession>A0ACB0YK32</accession>